<dbReference type="GO" id="GO:0005737">
    <property type="term" value="C:cytoplasm"/>
    <property type="evidence" value="ECO:0007669"/>
    <property type="project" value="UniProtKB-SubCell"/>
</dbReference>
<keyword evidence="5 7" id="KW-0175">Coiled coil</keyword>
<feature type="coiled-coil region" evidence="7">
    <location>
        <begin position="35"/>
        <end position="130"/>
    </location>
</feature>
<dbReference type="RefSeq" id="WP_131919987.1">
    <property type="nucleotide sequence ID" value="NZ_JAOQNU010000023.1"/>
</dbReference>
<evidence type="ECO:0000256" key="5">
    <source>
        <dbReference type="ARBA" id="ARBA00023054"/>
    </source>
</evidence>
<dbReference type="GO" id="GO:0051301">
    <property type="term" value="P:cell division"/>
    <property type="evidence" value="ECO:0007669"/>
    <property type="project" value="UniProtKB-KW"/>
</dbReference>
<evidence type="ECO:0000256" key="4">
    <source>
        <dbReference type="ARBA" id="ARBA00022618"/>
    </source>
</evidence>
<organism evidence="8 9">
    <name type="scientific">Heliophilum fasciatum</name>
    <dbReference type="NCBI Taxonomy" id="35700"/>
    <lineage>
        <taxon>Bacteria</taxon>
        <taxon>Bacillati</taxon>
        <taxon>Bacillota</taxon>
        <taxon>Clostridia</taxon>
        <taxon>Eubacteriales</taxon>
        <taxon>Heliobacteriaceae</taxon>
        <taxon>Heliophilum</taxon>
    </lineage>
</organism>
<evidence type="ECO:0000256" key="1">
    <source>
        <dbReference type="ARBA" id="ARBA00004496"/>
    </source>
</evidence>
<comment type="similarity">
    <text evidence="2">Belongs to the DivIVA family.</text>
</comment>
<accession>A0A4R2REY3</accession>
<keyword evidence="4 8" id="KW-0132">Cell division</keyword>
<dbReference type="Pfam" id="PF05103">
    <property type="entry name" value="DivIVA"/>
    <property type="match status" value="1"/>
</dbReference>
<dbReference type="OrthoDB" id="9815492at2"/>
<evidence type="ECO:0000256" key="6">
    <source>
        <dbReference type="ARBA" id="ARBA00023306"/>
    </source>
</evidence>
<reference evidence="8 9" key="1">
    <citation type="submission" date="2019-03" db="EMBL/GenBank/DDBJ databases">
        <title>Genomic Encyclopedia of Type Strains, Phase IV (KMG-IV): sequencing the most valuable type-strain genomes for metagenomic binning, comparative biology and taxonomic classification.</title>
        <authorList>
            <person name="Goeker M."/>
        </authorList>
    </citation>
    <scope>NUCLEOTIDE SEQUENCE [LARGE SCALE GENOMIC DNA]</scope>
    <source>
        <strain evidence="8 9">DSM 11170</strain>
    </source>
</reference>
<comment type="caution">
    <text evidence="8">The sequence shown here is derived from an EMBL/GenBank/DDBJ whole genome shotgun (WGS) entry which is preliminary data.</text>
</comment>
<comment type="subcellular location">
    <subcellularLocation>
        <location evidence="1">Cytoplasm</location>
    </subcellularLocation>
</comment>
<dbReference type="PANTHER" id="PTHR35794">
    <property type="entry name" value="CELL DIVISION PROTEIN DIVIVA"/>
    <property type="match status" value="1"/>
</dbReference>
<keyword evidence="6" id="KW-0131">Cell cycle</keyword>
<gene>
    <name evidence="8" type="ORF">EDD73_1239</name>
</gene>
<dbReference type="Proteomes" id="UP000294813">
    <property type="component" value="Unassembled WGS sequence"/>
</dbReference>
<dbReference type="PANTHER" id="PTHR35794:SF2">
    <property type="entry name" value="CELL DIVISION PROTEIN DIVIVA"/>
    <property type="match status" value="1"/>
</dbReference>
<dbReference type="InterPro" id="IPR007793">
    <property type="entry name" value="DivIVA_fam"/>
</dbReference>
<dbReference type="AlphaFoldDB" id="A0A4R2REY3"/>
<protein>
    <submittedName>
        <fullName evidence="8">Cell division initiation protein</fullName>
    </submittedName>
</protein>
<evidence type="ECO:0000313" key="9">
    <source>
        <dbReference type="Proteomes" id="UP000294813"/>
    </source>
</evidence>
<dbReference type="EMBL" id="SLXT01000023">
    <property type="protein sequence ID" value="TCP62102.1"/>
    <property type="molecule type" value="Genomic_DNA"/>
</dbReference>
<keyword evidence="3" id="KW-0963">Cytoplasm</keyword>
<evidence type="ECO:0000256" key="3">
    <source>
        <dbReference type="ARBA" id="ARBA00022490"/>
    </source>
</evidence>
<evidence type="ECO:0000313" key="8">
    <source>
        <dbReference type="EMBL" id="TCP62102.1"/>
    </source>
</evidence>
<dbReference type="NCBIfam" id="TIGR03544">
    <property type="entry name" value="DivI1A_domain"/>
    <property type="match status" value="1"/>
</dbReference>
<name>A0A4R2REY3_9FIRM</name>
<dbReference type="Gene3D" id="6.10.250.660">
    <property type="match status" value="1"/>
</dbReference>
<proteinExistence type="inferred from homology"/>
<dbReference type="InterPro" id="IPR019933">
    <property type="entry name" value="DivIVA_domain"/>
</dbReference>
<keyword evidence="9" id="KW-1185">Reference proteome</keyword>
<sequence length="175" mass="20425">MLTPIDIGQKEFKRSALGYKIEEVDAFLDDVAYAYEGLFKECQDAKEKIAQLEEQVTRYRKLEETLSQTLLLAQKASEEVRQTADRQADLCIGNARLEAEKIIKEAEEKKHTLERQYEWLKNAVRQYRLQYRAMLIAQLEAIPDDDDVQLQVAATYEPKPDYVRIPLLNIKDEQE</sequence>
<evidence type="ECO:0000256" key="2">
    <source>
        <dbReference type="ARBA" id="ARBA00009008"/>
    </source>
</evidence>
<evidence type="ECO:0000256" key="7">
    <source>
        <dbReference type="SAM" id="Coils"/>
    </source>
</evidence>